<proteinExistence type="predicted"/>
<protein>
    <recommendedName>
        <fullName evidence="3">DUF4440 domain-containing protein</fullName>
    </recommendedName>
</protein>
<evidence type="ECO:0000313" key="2">
    <source>
        <dbReference type="Proteomes" id="UP000520814"/>
    </source>
</evidence>
<organism evidence="1 2">
    <name type="scientific">Armatimonas rosea</name>
    <dbReference type="NCBI Taxonomy" id="685828"/>
    <lineage>
        <taxon>Bacteria</taxon>
        <taxon>Bacillati</taxon>
        <taxon>Armatimonadota</taxon>
        <taxon>Armatimonadia</taxon>
        <taxon>Armatimonadales</taxon>
        <taxon>Armatimonadaceae</taxon>
        <taxon>Armatimonas</taxon>
    </lineage>
</organism>
<reference evidence="1 2" key="1">
    <citation type="submission" date="2020-08" db="EMBL/GenBank/DDBJ databases">
        <title>Genomic Encyclopedia of Type Strains, Phase IV (KMG-IV): sequencing the most valuable type-strain genomes for metagenomic binning, comparative biology and taxonomic classification.</title>
        <authorList>
            <person name="Goeker M."/>
        </authorList>
    </citation>
    <scope>NUCLEOTIDE SEQUENCE [LARGE SCALE GENOMIC DNA]</scope>
    <source>
        <strain evidence="1 2">DSM 23562</strain>
    </source>
</reference>
<gene>
    <name evidence="1" type="ORF">HNQ39_005345</name>
</gene>
<dbReference type="AlphaFoldDB" id="A0A7W9SVB1"/>
<name>A0A7W9SVB1_ARMRO</name>
<keyword evidence="2" id="KW-1185">Reference proteome</keyword>
<dbReference type="RefSeq" id="WP_184203602.1">
    <property type="nucleotide sequence ID" value="NZ_JACHGW010000007.1"/>
</dbReference>
<dbReference type="EMBL" id="JACHGW010000007">
    <property type="protein sequence ID" value="MBB6053510.1"/>
    <property type="molecule type" value="Genomic_DNA"/>
</dbReference>
<dbReference type="Proteomes" id="UP000520814">
    <property type="component" value="Unassembled WGS sequence"/>
</dbReference>
<evidence type="ECO:0000313" key="1">
    <source>
        <dbReference type="EMBL" id="MBB6053510.1"/>
    </source>
</evidence>
<sequence>MSKVSKIVVALCLLLLVAAGIWSLAPRPAATPELQIAESLQEAADAAQAGHVSAMMDLISEDFKSGMLNKARMRLLLNNAKSSGRGVKYDVKITPPKVLESADKDPKQRVVFTSASVLGDGSETLWGGNQLTLVMRQESRRRNLFFTEPHWRVISIANMPPLPGEAE</sequence>
<accession>A0A7W9SVB1</accession>
<evidence type="ECO:0008006" key="3">
    <source>
        <dbReference type="Google" id="ProtNLM"/>
    </source>
</evidence>
<comment type="caution">
    <text evidence="1">The sequence shown here is derived from an EMBL/GenBank/DDBJ whole genome shotgun (WGS) entry which is preliminary data.</text>
</comment>